<protein>
    <submittedName>
        <fullName evidence="6">50S ribosomal protein L11 methyltransferase</fullName>
    </submittedName>
</protein>
<dbReference type="EMBL" id="JAMZMM010000001">
    <property type="protein sequence ID" value="MCP2726872.1"/>
    <property type="molecule type" value="Genomic_DNA"/>
</dbReference>
<dbReference type="InterPro" id="IPR004498">
    <property type="entry name" value="Ribosomal_PrmA_MeTrfase"/>
</dbReference>
<dbReference type="AlphaFoldDB" id="A0AAE3KQ33"/>
<gene>
    <name evidence="6" type="ORF">NJ959_00060</name>
</gene>
<evidence type="ECO:0000256" key="5">
    <source>
        <dbReference type="ARBA" id="ARBA00022691"/>
    </source>
</evidence>
<keyword evidence="3 6" id="KW-0489">Methyltransferase</keyword>
<comment type="caution">
    <text evidence="6">The sequence shown here is derived from an EMBL/GenBank/DDBJ whole genome shotgun (WGS) entry which is preliminary data.</text>
</comment>
<reference evidence="6" key="1">
    <citation type="submission" date="2022-06" db="EMBL/GenBank/DDBJ databases">
        <title>New cyanobacteria of genus Symplocastrum in benthos of Lake Baikal.</title>
        <authorList>
            <person name="Sorokovikova E."/>
            <person name="Tikhonova I."/>
            <person name="Krasnopeev A."/>
            <person name="Evseev P."/>
            <person name="Gladkikh A."/>
            <person name="Belykh O."/>
        </authorList>
    </citation>
    <scope>NUCLEOTIDE SEQUENCE</scope>
    <source>
        <strain evidence="6">BBK-W-15</strain>
    </source>
</reference>
<keyword evidence="6" id="KW-0689">Ribosomal protein</keyword>
<dbReference type="PIRSF" id="PIRSF000401">
    <property type="entry name" value="RPL11_MTase"/>
    <property type="match status" value="1"/>
</dbReference>
<keyword evidence="4" id="KW-0808">Transferase</keyword>
<keyword evidence="2" id="KW-0963">Cytoplasm</keyword>
<evidence type="ECO:0000313" key="7">
    <source>
        <dbReference type="Proteomes" id="UP001204953"/>
    </source>
</evidence>
<dbReference type="GO" id="GO:0005840">
    <property type="term" value="C:ribosome"/>
    <property type="evidence" value="ECO:0007669"/>
    <property type="project" value="UniProtKB-KW"/>
</dbReference>
<keyword evidence="6" id="KW-0687">Ribonucleoprotein</keyword>
<dbReference type="SUPFAM" id="SSF53335">
    <property type="entry name" value="S-adenosyl-L-methionine-dependent methyltransferases"/>
    <property type="match status" value="1"/>
</dbReference>
<sequence>MSTVGEFYRLVSMGFKGENMSWMELSIDATHEAVDWVSTLLAAIHYTGDMRITNYIEPELNQLDNCDILQSQWAFTIYLYLPYNTNVRRRVEEIVDRLSPLHRTGLIAVIQTAIVEDKPEETANSIPPIHRIGKRFVVLTPDNSYQSEDLDEITLKINTTLAFGSGLHPATILSLLLLERYIIPPMNVLDLGCGSGILSVAMAKLGASVLALDNDNIAVDSTQDAIRINGVEKQVTVKKGSLGSGSDLGHWLGGNTINNVQRINASATFDLIVANIFARIHIALADDFCRAIRRTREGTGILITAGFTTDYEDEVSGALVEAGFEAIDCERLNEWVALAYRLKG</sequence>
<evidence type="ECO:0000313" key="6">
    <source>
        <dbReference type="EMBL" id="MCP2726872.1"/>
    </source>
</evidence>
<dbReference type="InterPro" id="IPR029063">
    <property type="entry name" value="SAM-dependent_MTases_sf"/>
</dbReference>
<evidence type="ECO:0000256" key="3">
    <source>
        <dbReference type="ARBA" id="ARBA00022603"/>
    </source>
</evidence>
<name>A0AAE3KQ33_9CYAN</name>
<dbReference type="CDD" id="cd02440">
    <property type="entry name" value="AdoMet_MTases"/>
    <property type="match status" value="1"/>
</dbReference>
<dbReference type="PANTHER" id="PTHR43648:SF1">
    <property type="entry name" value="ELECTRON TRANSFER FLAVOPROTEIN BETA SUBUNIT LYSINE METHYLTRANSFERASE"/>
    <property type="match status" value="1"/>
</dbReference>
<dbReference type="Proteomes" id="UP001204953">
    <property type="component" value="Unassembled WGS sequence"/>
</dbReference>
<evidence type="ECO:0000256" key="4">
    <source>
        <dbReference type="ARBA" id="ARBA00022679"/>
    </source>
</evidence>
<organism evidence="6 7">
    <name type="scientific">Limnofasciculus baicalensis BBK-W-15</name>
    <dbReference type="NCBI Taxonomy" id="2699891"/>
    <lineage>
        <taxon>Bacteria</taxon>
        <taxon>Bacillati</taxon>
        <taxon>Cyanobacteriota</taxon>
        <taxon>Cyanophyceae</taxon>
        <taxon>Coleofasciculales</taxon>
        <taxon>Coleofasciculaceae</taxon>
        <taxon>Limnofasciculus</taxon>
        <taxon>Limnofasciculus baicalensis</taxon>
    </lineage>
</organism>
<accession>A0AAE3KQ33</accession>
<keyword evidence="7" id="KW-1185">Reference proteome</keyword>
<dbReference type="PANTHER" id="PTHR43648">
    <property type="entry name" value="ELECTRON TRANSFER FLAVOPROTEIN BETA SUBUNIT LYSINE METHYLTRANSFERASE"/>
    <property type="match status" value="1"/>
</dbReference>
<proteinExistence type="inferred from homology"/>
<dbReference type="GO" id="GO:0008276">
    <property type="term" value="F:protein methyltransferase activity"/>
    <property type="evidence" value="ECO:0007669"/>
    <property type="project" value="InterPro"/>
</dbReference>
<evidence type="ECO:0000256" key="1">
    <source>
        <dbReference type="ARBA" id="ARBA00009741"/>
    </source>
</evidence>
<dbReference type="InterPro" id="IPR050078">
    <property type="entry name" value="Ribosomal_L11_MeTrfase_PrmA"/>
</dbReference>
<comment type="similarity">
    <text evidence="1">Belongs to the methyltransferase superfamily. PrmA family.</text>
</comment>
<evidence type="ECO:0000256" key="2">
    <source>
        <dbReference type="ARBA" id="ARBA00022490"/>
    </source>
</evidence>
<keyword evidence="5" id="KW-0949">S-adenosyl-L-methionine</keyword>
<dbReference type="Gene3D" id="3.40.50.150">
    <property type="entry name" value="Vaccinia Virus protein VP39"/>
    <property type="match status" value="1"/>
</dbReference>
<dbReference type="GO" id="GO:0032259">
    <property type="term" value="P:methylation"/>
    <property type="evidence" value="ECO:0007669"/>
    <property type="project" value="UniProtKB-KW"/>
</dbReference>
<dbReference type="Pfam" id="PF06325">
    <property type="entry name" value="PrmA"/>
    <property type="match status" value="1"/>
</dbReference>